<gene>
    <name evidence="1" type="ORF">CICLE_v10004095mg</name>
</gene>
<organism evidence="1 2">
    <name type="scientific">Citrus clementina</name>
    <name type="common">Clementine</name>
    <name type="synonym">Citrus deliciosa x Citrus sinensis</name>
    <dbReference type="NCBI Taxonomy" id="85681"/>
    <lineage>
        <taxon>Eukaryota</taxon>
        <taxon>Viridiplantae</taxon>
        <taxon>Streptophyta</taxon>
        <taxon>Embryophyta</taxon>
        <taxon>Tracheophyta</taxon>
        <taxon>Spermatophyta</taxon>
        <taxon>Magnoliopsida</taxon>
        <taxon>eudicotyledons</taxon>
        <taxon>Gunneridae</taxon>
        <taxon>Pentapetalae</taxon>
        <taxon>rosids</taxon>
        <taxon>malvids</taxon>
        <taxon>Sapindales</taxon>
        <taxon>Rutaceae</taxon>
        <taxon>Aurantioideae</taxon>
        <taxon>Citrus</taxon>
    </lineage>
</organism>
<evidence type="ECO:0000313" key="1">
    <source>
        <dbReference type="EMBL" id="ESR45957.1"/>
    </source>
</evidence>
<accession>V4SYQ8</accession>
<dbReference type="KEGG" id="cic:CICLE_v10004095mg"/>
<dbReference type="InParanoid" id="V4SYQ8"/>
<protein>
    <submittedName>
        <fullName evidence="1">Uncharacterized protein</fullName>
    </submittedName>
</protein>
<dbReference type="AlphaFoldDB" id="V4SYQ8"/>
<evidence type="ECO:0000313" key="2">
    <source>
        <dbReference type="Proteomes" id="UP000030687"/>
    </source>
</evidence>
<proteinExistence type="predicted"/>
<sequence length="72" mass="8648">MRCPMIYWNKNLRIKINQRSYFRRHKIILTCSSQDVALITTYTFSQNARLCLNKSLIRSRLSISHFSCRTFC</sequence>
<name>V4SYQ8_CITCL</name>
<dbReference type="Gramene" id="ESR45957">
    <property type="protein sequence ID" value="ESR45957"/>
    <property type="gene ID" value="CICLE_v10004095mg"/>
</dbReference>
<dbReference type="EMBL" id="KI536799">
    <property type="protein sequence ID" value="ESR45957.1"/>
    <property type="molecule type" value="Genomic_DNA"/>
</dbReference>
<reference evidence="1 2" key="1">
    <citation type="submission" date="2013-10" db="EMBL/GenBank/DDBJ databases">
        <authorList>
            <consortium name="International Citrus Genome Consortium"/>
            <person name="Jenkins J."/>
            <person name="Schmutz J."/>
            <person name="Prochnik S."/>
            <person name="Rokhsar D."/>
            <person name="Gmitter F."/>
            <person name="Ollitrault P."/>
            <person name="Machado M."/>
            <person name="Talon M."/>
            <person name="Wincker P."/>
            <person name="Jaillon O."/>
            <person name="Morgante M."/>
        </authorList>
    </citation>
    <scope>NUCLEOTIDE SEQUENCE</scope>
    <source>
        <strain evidence="2">cv. Clemenules</strain>
    </source>
</reference>
<keyword evidence="2" id="KW-1185">Reference proteome</keyword>
<dbReference type="Proteomes" id="UP000030687">
    <property type="component" value="Unassembled WGS sequence"/>
</dbReference>